<dbReference type="Pfam" id="PF02359">
    <property type="entry name" value="CDC48_N"/>
    <property type="match status" value="1"/>
</dbReference>
<dbReference type="Gene3D" id="3.40.50.300">
    <property type="entry name" value="P-loop containing nucleotide triphosphate hydrolases"/>
    <property type="match status" value="2"/>
</dbReference>
<feature type="domain" description="CDC48 N-terminal subdomain" evidence="7">
    <location>
        <begin position="10"/>
        <end position="94"/>
    </location>
</feature>
<dbReference type="PANTHER" id="PTHR23077:SF171">
    <property type="entry name" value="NUCLEAR VALOSIN-CONTAINING PROTEIN-LIKE"/>
    <property type="match status" value="1"/>
</dbReference>
<dbReference type="Proteomes" id="UP001055580">
    <property type="component" value="Chromosome"/>
</dbReference>
<organism evidence="8 9">
    <name type="scientific">Sphingomonas donggukensis</name>
    <dbReference type="NCBI Taxonomy" id="2949093"/>
    <lineage>
        <taxon>Bacteria</taxon>
        <taxon>Pseudomonadati</taxon>
        <taxon>Pseudomonadota</taxon>
        <taxon>Alphaproteobacteria</taxon>
        <taxon>Sphingomonadales</taxon>
        <taxon>Sphingomonadaceae</taxon>
        <taxon>Sphingomonas</taxon>
    </lineage>
</organism>
<dbReference type="InterPro" id="IPR041569">
    <property type="entry name" value="AAA_lid_3"/>
</dbReference>
<dbReference type="InterPro" id="IPR003338">
    <property type="entry name" value="CDC4_N-term_subdom"/>
</dbReference>
<feature type="domain" description="AAA+ ATPase" evidence="5">
    <location>
        <begin position="238"/>
        <end position="374"/>
    </location>
</feature>
<dbReference type="PROSITE" id="PS00674">
    <property type="entry name" value="AAA"/>
    <property type="match status" value="2"/>
</dbReference>
<evidence type="ECO:0000256" key="4">
    <source>
        <dbReference type="SAM" id="MobiDB-lite"/>
    </source>
</evidence>
<keyword evidence="2 3" id="KW-0067">ATP-binding</keyword>
<name>A0ABY4TX95_9SPHN</name>
<dbReference type="Gene3D" id="2.40.40.20">
    <property type="match status" value="1"/>
</dbReference>
<protein>
    <submittedName>
        <fullName evidence="8">CDC48 family AAA ATPase</fullName>
    </submittedName>
</protein>
<dbReference type="InterPro" id="IPR003959">
    <property type="entry name" value="ATPase_AAA_core"/>
</dbReference>
<dbReference type="SMART" id="SM01072">
    <property type="entry name" value="CDC48_2"/>
    <property type="match status" value="1"/>
</dbReference>
<dbReference type="InterPro" id="IPR050168">
    <property type="entry name" value="AAA_ATPase_domain"/>
</dbReference>
<feature type="region of interest" description="Disordered" evidence="4">
    <location>
        <begin position="1"/>
        <end position="26"/>
    </location>
</feature>
<evidence type="ECO:0000256" key="3">
    <source>
        <dbReference type="RuleBase" id="RU003651"/>
    </source>
</evidence>
<dbReference type="InterPro" id="IPR009010">
    <property type="entry name" value="Asp_de-COase-like_dom_sf"/>
</dbReference>
<dbReference type="SUPFAM" id="SSF54585">
    <property type="entry name" value="Cdc48 domain 2-like"/>
    <property type="match status" value="1"/>
</dbReference>
<dbReference type="Gene3D" id="3.10.330.10">
    <property type="match status" value="1"/>
</dbReference>
<evidence type="ECO:0000313" key="9">
    <source>
        <dbReference type="Proteomes" id="UP001055580"/>
    </source>
</evidence>
<dbReference type="InterPro" id="IPR029067">
    <property type="entry name" value="CDC48_domain_2-like_sf"/>
</dbReference>
<dbReference type="NCBIfam" id="TIGR01243">
    <property type="entry name" value="CDC48"/>
    <property type="match status" value="1"/>
</dbReference>
<dbReference type="CDD" id="cd19503">
    <property type="entry name" value="RecA-like_CDC48_NLV2_r1-like"/>
    <property type="match status" value="1"/>
</dbReference>
<reference evidence="8" key="1">
    <citation type="submission" date="2022-05" db="EMBL/GenBank/DDBJ databases">
        <title>Sphingomonas sp. strain RMG20 Genome sequencing and assembly.</title>
        <authorList>
            <person name="Kim I."/>
        </authorList>
    </citation>
    <scope>NUCLEOTIDE SEQUENCE</scope>
    <source>
        <strain evidence="8">RMG20</strain>
    </source>
</reference>
<comment type="similarity">
    <text evidence="3">Belongs to the AAA ATPase family.</text>
</comment>
<dbReference type="EMBL" id="CP098401">
    <property type="protein sequence ID" value="URW77039.1"/>
    <property type="molecule type" value="Genomic_DNA"/>
</dbReference>
<evidence type="ECO:0000259" key="5">
    <source>
        <dbReference type="SMART" id="SM00382"/>
    </source>
</evidence>
<dbReference type="SMART" id="SM00382">
    <property type="entry name" value="AAA"/>
    <property type="match status" value="2"/>
</dbReference>
<dbReference type="Pfam" id="PF02933">
    <property type="entry name" value="CDC48_2"/>
    <property type="match status" value="1"/>
</dbReference>
<accession>A0ABY4TX95</accession>
<dbReference type="InterPro" id="IPR004201">
    <property type="entry name" value="Cdc48_dom2"/>
</dbReference>
<gene>
    <name evidence="8" type="ORF">M9980_11985</name>
</gene>
<feature type="domain" description="AAA+ ATPase" evidence="5">
    <location>
        <begin position="511"/>
        <end position="649"/>
    </location>
</feature>
<keyword evidence="1 3" id="KW-0547">Nucleotide-binding</keyword>
<evidence type="ECO:0000256" key="2">
    <source>
        <dbReference type="ARBA" id="ARBA00022840"/>
    </source>
</evidence>
<sequence>MADDEQPVRKLQVANSRPEDSGRGLAHMPRTMMAALGVTQGDVIEIVGKRSTPATAVLPYAEDEGLEILRIDGLQRANAGVGSGDFVEVRAAQSKPATRVVFAPAAKNVRLQGQPGALKRSFADRPVCAGDTVAIVGQQRVTGADLPPNIAQMLNAPAYALQEIRMVVVSTVPKGIVHLDENTEVELRADYEEPKESRRADVTYDDIGGMAATIDQLREMVELPLRYPELFQRLGVDPPKGVLLHGPPGTGKTRLARAVANESDAAFFLINGPEIMGSAYGESEKRLRDVFEEASANAPSIVFIDEIDSIAPKRGQVSGEAEKRLVAQLLTIMDGLEARANVVIIAATNRPEAIDEALRRPGRFDREIVVGVPDERGRREILGIHTRGMPLAPNIDLDELARTTYGFVGADMAALTREAAIEAVRRIMPKLNLEDRSIPPEVLDTLSVTRDDFVEALKRVQPSAMREVMVQAPSVRWSDVGGLDDAQERLKEGVELPLKDPDAFRRLGIRPAKGFLLYGPPGTGKTLLAKAVARESQSNFIATKASDMLSKWYGESEQQIARLFARARQVAPCIIFIDELDSLVPARGGGMGEPQVTERVVNTILAEMDGLEELQSVVVIGATNRPNLIDPALLRPGRFDELIYVGVPDQAGRRRILGIQTQKMPLGADVDLDAVAARTDHYTGADLEDVVRRAGLIALRHSLTATNVTMADFDKALSDSRASVTPEMEEEYRAMSARLKQESMAIQPIGFVAPGMLKGRGPKGAD</sequence>
<dbReference type="SUPFAM" id="SSF52540">
    <property type="entry name" value="P-loop containing nucleoside triphosphate hydrolases"/>
    <property type="match status" value="2"/>
</dbReference>
<dbReference type="InterPro" id="IPR005938">
    <property type="entry name" value="AAA_ATPase_CDC48"/>
</dbReference>
<dbReference type="SUPFAM" id="SSF50692">
    <property type="entry name" value="ADC-like"/>
    <property type="match status" value="1"/>
</dbReference>
<keyword evidence="9" id="KW-1185">Reference proteome</keyword>
<dbReference type="InterPro" id="IPR027417">
    <property type="entry name" value="P-loop_NTPase"/>
</dbReference>
<dbReference type="Gene3D" id="1.10.8.60">
    <property type="match status" value="2"/>
</dbReference>
<dbReference type="Pfam" id="PF17862">
    <property type="entry name" value="AAA_lid_3"/>
    <property type="match status" value="2"/>
</dbReference>
<dbReference type="Pfam" id="PF00004">
    <property type="entry name" value="AAA"/>
    <property type="match status" value="2"/>
</dbReference>
<evidence type="ECO:0000259" key="7">
    <source>
        <dbReference type="SMART" id="SM01073"/>
    </source>
</evidence>
<feature type="domain" description="CDC48" evidence="6">
    <location>
        <begin position="110"/>
        <end position="194"/>
    </location>
</feature>
<evidence type="ECO:0000313" key="8">
    <source>
        <dbReference type="EMBL" id="URW77039.1"/>
    </source>
</evidence>
<evidence type="ECO:0000256" key="1">
    <source>
        <dbReference type="ARBA" id="ARBA00022741"/>
    </source>
</evidence>
<dbReference type="RefSeq" id="WP_250754919.1">
    <property type="nucleotide sequence ID" value="NZ_CP098401.1"/>
</dbReference>
<dbReference type="InterPro" id="IPR003960">
    <property type="entry name" value="ATPase_AAA_CS"/>
</dbReference>
<dbReference type="InterPro" id="IPR003593">
    <property type="entry name" value="AAA+_ATPase"/>
</dbReference>
<proteinExistence type="inferred from homology"/>
<evidence type="ECO:0000259" key="6">
    <source>
        <dbReference type="SMART" id="SM01072"/>
    </source>
</evidence>
<dbReference type="PANTHER" id="PTHR23077">
    <property type="entry name" value="AAA-FAMILY ATPASE"/>
    <property type="match status" value="1"/>
</dbReference>
<dbReference type="SMART" id="SM01073">
    <property type="entry name" value="CDC48_N"/>
    <property type="match status" value="1"/>
</dbReference>